<proteinExistence type="predicted"/>
<keyword evidence="1" id="KW-0812">Transmembrane</keyword>
<keyword evidence="1" id="KW-1133">Transmembrane helix</keyword>
<reference evidence="2" key="1">
    <citation type="submission" date="2018-07" db="EMBL/GenBank/DDBJ databases">
        <authorList>
            <person name="Ashton P.M."/>
            <person name="Dallman T."/>
            <person name="Nair S."/>
            <person name="De Pinna E."/>
            <person name="Peters T."/>
            <person name="Grant K."/>
        </authorList>
    </citation>
    <scope>NUCLEOTIDE SEQUENCE</scope>
    <source>
        <strain evidence="2">335522</strain>
    </source>
</reference>
<dbReference type="AlphaFoldDB" id="A0A636ILL8"/>
<feature type="transmembrane region" description="Helical" evidence="1">
    <location>
        <begin position="20"/>
        <end position="43"/>
    </location>
</feature>
<name>A0A636ILL8_SALNE</name>
<gene>
    <name evidence="2" type="ORF">CC757_18695</name>
</gene>
<dbReference type="EMBL" id="AAMJQQ010000017">
    <property type="protein sequence ID" value="EDI0448465.1"/>
    <property type="molecule type" value="Genomic_DNA"/>
</dbReference>
<evidence type="ECO:0000313" key="2">
    <source>
        <dbReference type="EMBL" id="EDI0448465.1"/>
    </source>
</evidence>
<keyword evidence="1" id="KW-0472">Membrane</keyword>
<accession>A0A636ILL8</accession>
<organism evidence="2">
    <name type="scientific">Salmonella newport</name>
    <dbReference type="NCBI Taxonomy" id="108619"/>
    <lineage>
        <taxon>Bacteria</taxon>
        <taxon>Pseudomonadati</taxon>
        <taxon>Pseudomonadota</taxon>
        <taxon>Gammaproteobacteria</taxon>
        <taxon>Enterobacterales</taxon>
        <taxon>Enterobacteriaceae</taxon>
        <taxon>Salmonella</taxon>
    </lineage>
</organism>
<protein>
    <submittedName>
        <fullName evidence="2">Uncharacterized protein</fullName>
    </submittedName>
</protein>
<sequence>MLFRAFGPGRPRFSVPGGAGWWVFALILLVKILDVVTICFIGARRCATGGIFGVSEPART</sequence>
<evidence type="ECO:0000256" key="1">
    <source>
        <dbReference type="SAM" id="Phobius"/>
    </source>
</evidence>
<comment type="caution">
    <text evidence="2">The sequence shown here is derived from an EMBL/GenBank/DDBJ whole genome shotgun (WGS) entry which is preliminary data.</text>
</comment>